<proteinExistence type="predicted"/>
<dbReference type="Gene3D" id="3.30.40.10">
    <property type="entry name" value="Zinc/RING finger domain, C3HC4 (zinc finger)"/>
    <property type="match status" value="1"/>
</dbReference>
<gene>
    <name evidence="15" type="ORF">CINCED_3A004479</name>
</gene>
<comment type="subcellular location">
    <subcellularLocation>
        <location evidence="1">Membrane</location>
        <topology evidence="1">Multi-pass membrane protein</topology>
    </subcellularLocation>
</comment>
<organism evidence="15 16">
    <name type="scientific">Cinara cedri</name>
    <dbReference type="NCBI Taxonomy" id="506608"/>
    <lineage>
        <taxon>Eukaryota</taxon>
        <taxon>Metazoa</taxon>
        <taxon>Ecdysozoa</taxon>
        <taxon>Arthropoda</taxon>
        <taxon>Hexapoda</taxon>
        <taxon>Insecta</taxon>
        <taxon>Pterygota</taxon>
        <taxon>Neoptera</taxon>
        <taxon>Paraneoptera</taxon>
        <taxon>Hemiptera</taxon>
        <taxon>Sternorrhyncha</taxon>
        <taxon>Aphidomorpha</taxon>
        <taxon>Aphidoidea</taxon>
        <taxon>Aphididae</taxon>
        <taxon>Lachninae</taxon>
        <taxon>Cinara</taxon>
    </lineage>
</organism>
<evidence type="ECO:0000256" key="9">
    <source>
        <dbReference type="ARBA" id="ARBA00023136"/>
    </source>
</evidence>
<accession>A0A5E4M175</accession>
<dbReference type="PANTHER" id="PTHR46065">
    <property type="entry name" value="E3 UBIQUITIN-PROTEIN LIGASE MARCH 2/3 FAMILY MEMBER"/>
    <property type="match status" value="1"/>
</dbReference>
<evidence type="ECO:0000256" key="3">
    <source>
        <dbReference type="ARBA" id="ARBA00022692"/>
    </source>
</evidence>
<dbReference type="PROSITE" id="PS51292">
    <property type="entry name" value="ZF_RING_CH"/>
    <property type="match status" value="1"/>
</dbReference>
<keyword evidence="16" id="KW-1185">Reference proteome</keyword>
<dbReference type="GO" id="GO:0008270">
    <property type="term" value="F:zinc ion binding"/>
    <property type="evidence" value="ECO:0007669"/>
    <property type="project" value="UniProtKB-KW"/>
</dbReference>
<name>A0A5E4M175_9HEMI</name>
<evidence type="ECO:0000256" key="12">
    <source>
        <dbReference type="SAM" id="Phobius"/>
    </source>
</evidence>
<dbReference type="PROSITE" id="PS50089">
    <property type="entry name" value="ZF_RING_2"/>
    <property type="match status" value="1"/>
</dbReference>
<evidence type="ECO:0000259" key="13">
    <source>
        <dbReference type="PROSITE" id="PS50089"/>
    </source>
</evidence>
<evidence type="ECO:0000256" key="10">
    <source>
        <dbReference type="PROSITE-ProRule" id="PRU00175"/>
    </source>
</evidence>
<keyword evidence="4" id="KW-0479">Metal-binding</keyword>
<feature type="transmembrane region" description="Helical" evidence="12">
    <location>
        <begin position="157"/>
        <end position="180"/>
    </location>
</feature>
<keyword evidence="2" id="KW-0808">Transferase</keyword>
<dbReference type="InterPro" id="IPR013083">
    <property type="entry name" value="Znf_RING/FYVE/PHD"/>
</dbReference>
<feature type="transmembrane region" description="Helical" evidence="12">
    <location>
        <begin position="123"/>
        <end position="145"/>
    </location>
</feature>
<evidence type="ECO:0000256" key="5">
    <source>
        <dbReference type="ARBA" id="ARBA00022771"/>
    </source>
</evidence>
<evidence type="ECO:0000256" key="6">
    <source>
        <dbReference type="ARBA" id="ARBA00022786"/>
    </source>
</evidence>
<evidence type="ECO:0000313" key="15">
    <source>
        <dbReference type="EMBL" id="VVC25865.1"/>
    </source>
</evidence>
<evidence type="ECO:0000256" key="7">
    <source>
        <dbReference type="ARBA" id="ARBA00022833"/>
    </source>
</evidence>
<keyword evidence="7" id="KW-0862">Zinc</keyword>
<dbReference type="EMBL" id="CABPRJ010000021">
    <property type="protein sequence ID" value="VVC25865.1"/>
    <property type="molecule type" value="Genomic_DNA"/>
</dbReference>
<evidence type="ECO:0000256" key="8">
    <source>
        <dbReference type="ARBA" id="ARBA00022989"/>
    </source>
</evidence>
<evidence type="ECO:0000256" key="4">
    <source>
        <dbReference type="ARBA" id="ARBA00022723"/>
    </source>
</evidence>
<evidence type="ECO:0000313" key="16">
    <source>
        <dbReference type="Proteomes" id="UP000325440"/>
    </source>
</evidence>
<evidence type="ECO:0000256" key="2">
    <source>
        <dbReference type="ARBA" id="ARBA00022679"/>
    </source>
</evidence>
<dbReference type="Proteomes" id="UP000325440">
    <property type="component" value="Unassembled WGS sequence"/>
</dbReference>
<keyword evidence="3 12" id="KW-0812">Transmembrane</keyword>
<dbReference type="InterPro" id="IPR011016">
    <property type="entry name" value="Znf_RING-CH"/>
</dbReference>
<protein>
    <submittedName>
        <fullName evidence="15">Zinc finger, RING-CH-type,Zinc finger, RING/FYVE/PHD-type</fullName>
    </submittedName>
</protein>
<keyword evidence="6" id="KW-0833">Ubl conjugation pathway</keyword>
<dbReference type="SUPFAM" id="SSF57850">
    <property type="entry name" value="RING/U-box"/>
    <property type="match status" value="1"/>
</dbReference>
<dbReference type="OrthoDB" id="273089at2759"/>
<feature type="region of interest" description="Disordered" evidence="11">
    <location>
        <begin position="1"/>
        <end position="22"/>
    </location>
</feature>
<keyword evidence="5 10" id="KW-0863">Zinc-finger</keyword>
<evidence type="ECO:0000256" key="11">
    <source>
        <dbReference type="SAM" id="MobiDB-lite"/>
    </source>
</evidence>
<sequence>MASNRDLRERSEEMEQMEKFLDDESRSVEDEIVQNHLNDNVEYKTCRICYDDLDERNECTISPCYCTGSLASVHISCLERWLSTSNSSSCDICNYTFKTIERPLTLTEWFRKKKSCGDFGHRFVIMTFFSSIWTFFVFICVFKTVKYFSDTTDDNSLWNGLLMCVVTFAMSAMLWFWLVICSIMWKRTTTVIYLDKDYLWPVSGNINNAEAEV</sequence>
<dbReference type="GO" id="GO:0016020">
    <property type="term" value="C:membrane"/>
    <property type="evidence" value="ECO:0007669"/>
    <property type="project" value="UniProtKB-SubCell"/>
</dbReference>
<dbReference type="Pfam" id="PF12906">
    <property type="entry name" value="RINGv"/>
    <property type="match status" value="1"/>
</dbReference>
<dbReference type="AlphaFoldDB" id="A0A5E4M175"/>
<dbReference type="InterPro" id="IPR001841">
    <property type="entry name" value="Znf_RING"/>
</dbReference>
<keyword evidence="9 12" id="KW-0472">Membrane</keyword>
<dbReference type="SMART" id="SM00744">
    <property type="entry name" value="RINGv"/>
    <property type="match status" value="1"/>
</dbReference>
<evidence type="ECO:0000256" key="1">
    <source>
        <dbReference type="ARBA" id="ARBA00004141"/>
    </source>
</evidence>
<feature type="domain" description="RING-type" evidence="13">
    <location>
        <begin position="46"/>
        <end position="94"/>
    </location>
</feature>
<dbReference type="PANTHER" id="PTHR46065:SF3">
    <property type="entry name" value="FI20425P1"/>
    <property type="match status" value="1"/>
</dbReference>
<evidence type="ECO:0000259" key="14">
    <source>
        <dbReference type="PROSITE" id="PS51292"/>
    </source>
</evidence>
<dbReference type="GO" id="GO:0016740">
    <property type="term" value="F:transferase activity"/>
    <property type="evidence" value="ECO:0007669"/>
    <property type="project" value="UniProtKB-KW"/>
</dbReference>
<keyword evidence="8 12" id="KW-1133">Transmembrane helix</keyword>
<reference evidence="15 16" key="1">
    <citation type="submission" date="2019-08" db="EMBL/GenBank/DDBJ databases">
        <authorList>
            <person name="Alioto T."/>
            <person name="Alioto T."/>
            <person name="Gomez Garrido J."/>
        </authorList>
    </citation>
    <scope>NUCLEOTIDE SEQUENCE [LARGE SCALE GENOMIC DNA]</scope>
</reference>
<feature type="domain" description="RING-CH-type" evidence="14">
    <location>
        <begin position="38"/>
        <end position="100"/>
    </location>
</feature>